<protein>
    <submittedName>
        <fullName evidence="2">Uncharacterized protein</fullName>
    </submittedName>
</protein>
<proteinExistence type="predicted"/>
<organism evidence="2 3">
    <name type="scientific">Daphnia magna</name>
    <dbReference type="NCBI Taxonomy" id="35525"/>
    <lineage>
        <taxon>Eukaryota</taxon>
        <taxon>Metazoa</taxon>
        <taxon>Ecdysozoa</taxon>
        <taxon>Arthropoda</taxon>
        <taxon>Crustacea</taxon>
        <taxon>Branchiopoda</taxon>
        <taxon>Diplostraca</taxon>
        <taxon>Cladocera</taxon>
        <taxon>Anomopoda</taxon>
        <taxon>Daphniidae</taxon>
        <taxon>Daphnia</taxon>
    </lineage>
</organism>
<name>A0ABQ9Z7C7_9CRUS</name>
<dbReference type="EMBL" id="JAOYFB010000002">
    <property type="protein sequence ID" value="KAK4008796.1"/>
    <property type="molecule type" value="Genomic_DNA"/>
</dbReference>
<evidence type="ECO:0000256" key="1">
    <source>
        <dbReference type="SAM" id="MobiDB-lite"/>
    </source>
</evidence>
<accession>A0ABQ9Z7C7</accession>
<reference evidence="2 3" key="1">
    <citation type="journal article" date="2023" name="Nucleic Acids Res.">
        <title>The hologenome of Daphnia magna reveals possible DNA methylation and microbiome-mediated evolution of the host genome.</title>
        <authorList>
            <person name="Chaturvedi A."/>
            <person name="Li X."/>
            <person name="Dhandapani V."/>
            <person name="Marshall H."/>
            <person name="Kissane S."/>
            <person name="Cuenca-Cambronero M."/>
            <person name="Asole G."/>
            <person name="Calvet F."/>
            <person name="Ruiz-Romero M."/>
            <person name="Marangio P."/>
            <person name="Guigo R."/>
            <person name="Rago D."/>
            <person name="Mirbahai L."/>
            <person name="Eastwood N."/>
            <person name="Colbourne J.K."/>
            <person name="Zhou J."/>
            <person name="Mallon E."/>
            <person name="Orsini L."/>
        </authorList>
    </citation>
    <scope>NUCLEOTIDE SEQUENCE [LARGE SCALE GENOMIC DNA]</scope>
    <source>
        <strain evidence="2">LRV0_1</strain>
    </source>
</reference>
<sequence length="103" mass="11800">MSNLRLTKTFVTSLHVPNSSLAQYLTGYTVGLRQPIWNNNCGVDERKTENAAANRTLVCWKRTLPGDWIKFYLQEKLSSTKKNHEDEQSNNKKTISLTKDISL</sequence>
<feature type="compositionally biased region" description="Polar residues" evidence="1">
    <location>
        <begin position="91"/>
        <end position="103"/>
    </location>
</feature>
<feature type="region of interest" description="Disordered" evidence="1">
    <location>
        <begin position="79"/>
        <end position="103"/>
    </location>
</feature>
<gene>
    <name evidence="2" type="ORF">OUZ56_013924</name>
</gene>
<evidence type="ECO:0000313" key="3">
    <source>
        <dbReference type="Proteomes" id="UP001234178"/>
    </source>
</evidence>
<keyword evidence="3" id="KW-1185">Reference proteome</keyword>
<comment type="caution">
    <text evidence="2">The sequence shown here is derived from an EMBL/GenBank/DDBJ whole genome shotgun (WGS) entry which is preliminary data.</text>
</comment>
<dbReference type="Proteomes" id="UP001234178">
    <property type="component" value="Unassembled WGS sequence"/>
</dbReference>
<evidence type="ECO:0000313" key="2">
    <source>
        <dbReference type="EMBL" id="KAK4008796.1"/>
    </source>
</evidence>